<sequence length="645" mass="73357">MIPYLLVWIFTFELPIQQSQTDSLKMIVQQTSNDSVKASGLYNLSKLYYTYDQDTAIQYASEAKKISKKLGLQKMEANSLNIIGVSYLIKSDYENALITHFEALGIREAIQDTVGMIESTMNLGNIYYRLQNSAKAIVQYNKSLELAQLIQHERAMSLLYNNLGSYYLDRWSSFNEETDFQMTKDLLEKSKNIKEKLQDKRGLINTLSQLGQVYYESGEKTKGIQMLTKSLEYSKELNDTEGKLSSLGTLSDYYKNNNSISKALEYAKQAYEIAISTESYYQITIAASRMSSLSADMKDYKNAFEYLLVKEASNDSVFNDSRQKIRDELEIQYESEKKELENQKLMKEGELSAFSIQRKNELLIIAIVTGLLLILLVWYQRKINQKLRVAHHDLELTNAKVQSQNEQIQQQSTELKTTNRALKKANKFRDKLFSIISHDLRTPYASLNNSLDLWQSGELSQEEMDYILSNISTNTRSASILLSNLLKWARTQMSSEKVEKTEISLGELISENQNLFAKQLNHKNLQMDNHIPDEVHITTDRERLNFILRNIISNSIKFTPEGGTITIETDPQHPKTILIKDSGIGMSQAQIDGLFSKKQYSTVGTNGEQGTGIGLMLCKDFADSLGATISVSSKAGRSTTFSVQL</sequence>
<evidence type="ECO:0000256" key="7">
    <source>
        <dbReference type="SAM" id="Coils"/>
    </source>
</evidence>
<organism evidence="10 11">
    <name type="scientific">Algoriphagus aquimarinus</name>
    <dbReference type="NCBI Taxonomy" id="237018"/>
    <lineage>
        <taxon>Bacteria</taxon>
        <taxon>Pseudomonadati</taxon>
        <taxon>Bacteroidota</taxon>
        <taxon>Cytophagia</taxon>
        <taxon>Cytophagales</taxon>
        <taxon>Cyclobacteriaceae</taxon>
        <taxon>Algoriphagus</taxon>
    </lineage>
</organism>
<dbReference type="Gene3D" id="1.25.40.10">
    <property type="entry name" value="Tetratricopeptide repeat domain"/>
    <property type="match status" value="2"/>
</dbReference>
<keyword evidence="8" id="KW-0472">Membrane</keyword>
<dbReference type="AlphaFoldDB" id="A0A1I0ZLP2"/>
<dbReference type="InterPro" id="IPR003661">
    <property type="entry name" value="HisK_dim/P_dom"/>
</dbReference>
<dbReference type="Pfam" id="PF13424">
    <property type="entry name" value="TPR_12"/>
    <property type="match status" value="1"/>
</dbReference>
<evidence type="ECO:0000256" key="2">
    <source>
        <dbReference type="ARBA" id="ARBA00012438"/>
    </source>
</evidence>
<evidence type="ECO:0000259" key="9">
    <source>
        <dbReference type="PROSITE" id="PS50109"/>
    </source>
</evidence>
<evidence type="ECO:0000256" key="4">
    <source>
        <dbReference type="ARBA" id="ARBA00022679"/>
    </source>
</evidence>
<dbReference type="PANTHER" id="PTHR43711">
    <property type="entry name" value="TWO-COMPONENT HISTIDINE KINASE"/>
    <property type="match status" value="1"/>
</dbReference>
<keyword evidence="5 10" id="KW-0418">Kinase</keyword>
<keyword evidence="11" id="KW-1185">Reference proteome</keyword>
<evidence type="ECO:0000313" key="10">
    <source>
        <dbReference type="EMBL" id="SFB26604.1"/>
    </source>
</evidence>
<evidence type="ECO:0000256" key="8">
    <source>
        <dbReference type="SAM" id="Phobius"/>
    </source>
</evidence>
<dbReference type="PANTHER" id="PTHR43711:SF26">
    <property type="entry name" value="SENSOR HISTIDINE KINASE RCSC"/>
    <property type="match status" value="1"/>
</dbReference>
<keyword evidence="8" id="KW-1133">Transmembrane helix</keyword>
<dbReference type="InterPro" id="IPR036890">
    <property type="entry name" value="HATPase_C_sf"/>
</dbReference>
<dbReference type="Gene3D" id="3.30.565.10">
    <property type="entry name" value="Histidine kinase-like ATPase, C-terminal domain"/>
    <property type="match status" value="1"/>
</dbReference>
<evidence type="ECO:0000313" key="11">
    <source>
        <dbReference type="Proteomes" id="UP000198790"/>
    </source>
</evidence>
<dbReference type="PROSITE" id="PS50109">
    <property type="entry name" value="HIS_KIN"/>
    <property type="match status" value="1"/>
</dbReference>
<keyword evidence="3" id="KW-0597">Phosphoprotein</keyword>
<protein>
    <recommendedName>
        <fullName evidence="2">histidine kinase</fullName>
        <ecNumber evidence="2">2.7.13.3</ecNumber>
    </recommendedName>
</protein>
<evidence type="ECO:0000256" key="5">
    <source>
        <dbReference type="ARBA" id="ARBA00022777"/>
    </source>
</evidence>
<reference evidence="10 11" key="1">
    <citation type="submission" date="2016-10" db="EMBL/GenBank/DDBJ databases">
        <authorList>
            <person name="de Groot N.N."/>
        </authorList>
    </citation>
    <scope>NUCLEOTIDE SEQUENCE [LARGE SCALE GENOMIC DNA]</scope>
    <source>
        <strain evidence="10 11">DSM 23399</strain>
    </source>
</reference>
<dbReference type="SMART" id="SM00388">
    <property type="entry name" value="HisKA"/>
    <property type="match status" value="1"/>
</dbReference>
<dbReference type="InterPro" id="IPR036097">
    <property type="entry name" value="HisK_dim/P_sf"/>
</dbReference>
<keyword evidence="8" id="KW-0812">Transmembrane</keyword>
<dbReference type="Gene3D" id="1.10.287.130">
    <property type="match status" value="1"/>
</dbReference>
<keyword evidence="7" id="KW-0175">Coiled coil</keyword>
<dbReference type="EC" id="2.7.13.3" evidence="2"/>
<dbReference type="SUPFAM" id="SSF47384">
    <property type="entry name" value="Homodimeric domain of signal transducing histidine kinase"/>
    <property type="match status" value="1"/>
</dbReference>
<feature type="coiled-coil region" evidence="7">
    <location>
        <begin position="391"/>
        <end position="425"/>
    </location>
</feature>
<dbReference type="GO" id="GO:0000155">
    <property type="term" value="F:phosphorelay sensor kinase activity"/>
    <property type="evidence" value="ECO:0007669"/>
    <property type="project" value="InterPro"/>
</dbReference>
<feature type="transmembrane region" description="Helical" evidence="8">
    <location>
        <begin position="362"/>
        <end position="379"/>
    </location>
</feature>
<keyword evidence="4" id="KW-0808">Transferase</keyword>
<accession>A0A1I0ZLP2</accession>
<dbReference type="InterPro" id="IPR019734">
    <property type="entry name" value="TPR_rpt"/>
</dbReference>
<name>A0A1I0ZLP2_9BACT</name>
<dbReference type="EMBL" id="FOKK01000006">
    <property type="protein sequence ID" value="SFB26604.1"/>
    <property type="molecule type" value="Genomic_DNA"/>
</dbReference>
<dbReference type="Pfam" id="PF02518">
    <property type="entry name" value="HATPase_c"/>
    <property type="match status" value="1"/>
</dbReference>
<dbReference type="InterPro" id="IPR003594">
    <property type="entry name" value="HATPase_dom"/>
</dbReference>
<dbReference type="InterPro" id="IPR011990">
    <property type="entry name" value="TPR-like_helical_dom_sf"/>
</dbReference>
<dbReference type="CDD" id="cd00082">
    <property type="entry name" value="HisKA"/>
    <property type="match status" value="1"/>
</dbReference>
<dbReference type="OrthoDB" id="1269247at2"/>
<dbReference type="InterPro" id="IPR005467">
    <property type="entry name" value="His_kinase_dom"/>
</dbReference>
<dbReference type="SMART" id="SM00387">
    <property type="entry name" value="HATPase_c"/>
    <property type="match status" value="1"/>
</dbReference>
<dbReference type="SUPFAM" id="SSF55874">
    <property type="entry name" value="ATPase domain of HSP90 chaperone/DNA topoisomerase II/histidine kinase"/>
    <property type="match status" value="1"/>
</dbReference>
<dbReference type="InterPro" id="IPR004358">
    <property type="entry name" value="Sig_transdc_His_kin-like_C"/>
</dbReference>
<proteinExistence type="predicted"/>
<dbReference type="PRINTS" id="PR00344">
    <property type="entry name" value="BCTRLSENSOR"/>
</dbReference>
<dbReference type="InterPro" id="IPR050736">
    <property type="entry name" value="Sensor_HK_Regulatory"/>
</dbReference>
<comment type="catalytic activity">
    <reaction evidence="1">
        <text>ATP + protein L-histidine = ADP + protein N-phospho-L-histidine.</text>
        <dbReference type="EC" id="2.7.13.3"/>
    </reaction>
</comment>
<dbReference type="RefSeq" id="WP_092896893.1">
    <property type="nucleotide sequence ID" value="NZ_FOKK01000006.1"/>
</dbReference>
<dbReference type="SUPFAM" id="SSF48452">
    <property type="entry name" value="TPR-like"/>
    <property type="match status" value="2"/>
</dbReference>
<evidence type="ECO:0000256" key="1">
    <source>
        <dbReference type="ARBA" id="ARBA00000085"/>
    </source>
</evidence>
<keyword evidence="6" id="KW-0902">Two-component regulatory system</keyword>
<dbReference type="SMART" id="SM00028">
    <property type="entry name" value="TPR"/>
    <property type="match status" value="3"/>
</dbReference>
<evidence type="ECO:0000256" key="3">
    <source>
        <dbReference type="ARBA" id="ARBA00022553"/>
    </source>
</evidence>
<gene>
    <name evidence="10" type="ORF">SAMN04489723_106185</name>
</gene>
<evidence type="ECO:0000256" key="6">
    <source>
        <dbReference type="ARBA" id="ARBA00023012"/>
    </source>
</evidence>
<dbReference type="STRING" id="237018.SAMN04489723_106185"/>
<dbReference type="Proteomes" id="UP000198790">
    <property type="component" value="Unassembled WGS sequence"/>
</dbReference>
<feature type="domain" description="Histidine kinase" evidence="9">
    <location>
        <begin position="435"/>
        <end position="645"/>
    </location>
</feature>